<dbReference type="AlphaFoldDB" id="A0A917RXJ8"/>
<evidence type="ECO:0000313" key="1">
    <source>
        <dbReference type="EMBL" id="GGL44229.1"/>
    </source>
</evidence>
<proteinExistence type="predicted"/>
<reference evidence="1" key="1">
    <citation type="journal article" date="2014" name="Int. J. Syst. Evol. Microbiol.">
        <title>Complete genome sequence of Corynebacterium casei LMG S-19264T (=DSM 44701T), isolated from a smear-ripened cheese.</title>
        <authorList>
            <consortium name="US DOE Joint Genome Institute (JGI-PGF)"/>
            <person name="Walter F."/>
            <person name="Albersmeier A."/>
            <person name="Kalinowski J."/>
            <person name="Ruckert C."/>
        </authorList>
    </citation>
    <scope>NUCLEOTIDE SEQUENCE</scope>
    <source>
        <strain evidence="1">CGMCC 4.3508</strain>
    </source>
</reference>
<dbReference type="EMBL" id="BMMH01000035">
    <property type="protein sequence ID" value="GGL44229.1"/>
    <property type="molecule type" value="Genomic_DNA"/>
</dbReference>
<gene>
    <name evidence="1" type="ORF">GCM10011588_68670</name>
</gene>
<protein>
    <submittedName>
        <fullName evidence="1">Uncharacterized protein</fullName>
    </submittedName>
</protein>
<organism evidence="1 2">
    <name type="scientific">Nocardia jinanensis</name>
    <dbReference type="NCBI Taxonomy" id="382504"/>
    <lineage>
        <taxon>Bacteria</taxon>
        <taxon>Bacillati</taxon>
        <taxon>Actinomycetota</taxon>
        <taxon>Actinomycetes</taxon>
        <taxon>Mycobacteriales</taxon>
        <taxon>Nocardiaceae</taxon>
        <taxon>Nocardia</taxon>
    </lineage>
</organism>
<accession>A0A917RXJ8</accession>
<dbReference type="RefSeq" id="WP_063000645.1">
    <property type="nucleotide sequence ID" value="NZ_BMMH01000035.1"/>
</dbReference>
<dbReference type="Proteomes" id="UP000638263">
    <property type="component" value="Unassembled WGS sequence"/>
</dbReference>
<keyword evidence="2" id="KW-1185">Reference proteome</keyword>
<reference evidence="1" key="2">
    <citation type="submission" date="2020-09" db="EMBL/GenBank/DDBJ databases">
        <authorList>
            <person name="Sun Q."/>
            <person name="Zhou Y."/>
        </authorList>
    </citation>
    <scope>NUCLEOTIDE SEQUENCE</scope>
    <source>
        <strain evidence="1">CGMCC 4.3508</strain>
    </source>
</reference>
<evidence type="ECO:0000313" key="2">
    <source>
        <dbReference type="Proteomes" id="UP000638263"/>
    </source>
</evidence>
<name>A0A917RXJ8_9NOCA</name>
<comment type="caution">
    <text evidence="1">The sequence shown here is derived from an EMBL/GenBank/DDBJ whole genome shotgun (WGS) entry which is preliminary data.</text>
</comment>
<sequence length="102" mass="11325">MQIPTVWTRETWRRAANPTIPAVIERDGHLVSEATAHHADYVGLDRWHVSYLPGRQLTRTQARAAMKIAIAPERLEVERWAGLLGLTAAEARGFAAMPAEVA</sequence>